<accession>A0A2N6T3J3</accession>
<organism evidence="7 8">
    <name type="scientific">Corynebacterium tuscaniense</name>
    <dbReference type="NCBI Taxonomy" id="302449"/>
    <lineage>
        <taxon>Bacteria</taxon>
        <taxon>Bacillati</taxon>
        <taxon>Actinomycetota</taxon>
        <taxon>Actinomycetes</taxon>
        <taxon>Mycobacteriales</taxon>
        <taxon>Corynebacteriaceae</taxon>
        <taxon>Corynebacterium</taxon>
    </lineage>
</organism>
<dbReference type="EMBL" id="PNHG01000014">
    <property type="protein sequence ID" value="PMC63864.1"/>
    <property type="molecule type" value="Genomic_DNA"/>
</dbReference>
<dbReference type="PROSITE" id="PS51257">
    <property type="entry name" value="PROKAR_LIPOPROTEIN"/>
    <property type="match status" value="1"/>
</dbReference>
<dbReference type="GO" id="GO:0030288">
    <property type="term" value="C:outer membrane-bounded periplasmic space"/>
    <property type="evidence" value="ECO:0007669"/>
    <property type="project" value="TreeGrafter"/>
</dbReference>
<reference evidence="7 8" key="1">
    <citation type="submission" date="2017-09" db="EMBL/GenBank/DDBJ databases">
        <title>Bacterial strain isolated from the female urinary microbiota.</title>
        <authorList>
            <person name="Thomas-White K."/>
            <person name="Kumar N."/>
            <person name="Forster S."/>
            <person name="Putonti C."/>
            <person name="Lawley T."/>
            <person name="Wolfe A.J."/>
        </authorList>
    </citation>
    <scope>NUCLEOTIDE SEQUENCE [LARGE SCALE GENOMIC DNA]</scope>
    <source>
        <strain evidence="7 8">UMB0792</strain>
    </source>
</reference>
<feature type="chain" id="PRO_5014911692" description="Fe/B12 periplasmic-binding domain-containing protein" evidence="5">
    <location>
        <begin position="22"/>
        <end position="290"/>
    </location>
</feature>
<name>A0A2N6T3J3_9CORY</name>
<dbReference type="Pfam" id="PF01497">
    <property type="entry name" value="Peripla_BP_2"/>
    <property type="match status" value="1"/>
</dbReference>
<feature type="signal peptide" evidence="5">
    <location>
        <begin position="1"/>
        <end position="21"/>
    </location>
</feature>
<dbReference type="AlphaFoldDB" id="A0A2N6T3J3"/>
<dbReference type="InterPro" id="IPR051313">
    <property type="entry name" value="Bact_iron-sidero_bind"/>
</dbReference>
<dbReference type="SUPFAM" id="SSF53807">
    <property type="entry name" value="Helical backbone' metal receptor"/>
    <property type="match status" value="1"/>
</dbReference>
<evidence type="ECO:0000256" key="1">
    <source>
        <dbReference type="ARBA" id="ARBA00004196"/>
    </source>
</evidence>
<evidence type="ECO:0000256" key="5">
    <source>
        <dbReference type="SAM" id="SignalP"/>
    </source>
</evidence>
<evidence type="ECO:0000313" key="7">
    <source>
        <dbReference type="EMBL" id="PMC63864.1"/>
    </source>
</evidence>
<evidence type="ECO:0000313" key="8">
    <source>
        <dbReference type="Proteomes" id="UP000235836"/>
    </source>
</evidence>
<keyword evidence="8" id="KW-1185">Reference proteome</keyword>
<dbReference type="PROSITE" id="PS50983">
    <property type="entry name" value="FE_B12_PBP"/>
    <property type="match status" value="1"/>
</dbReference>
<dbReference type="PANTHER" id="PTHR30532:SF28">
    <property type="entry name" value="PETROBACTIN-BINDING PROTEIN YCLQ"/>
    <property type="match status" value="1"/>
</dbReference>
<comment type="caution">
    <text evidence="7">The sequence shown here is derived from an EMBL/GenBank/DDBJ whole genome shotgun (WGS) entry which is preliminary data.</text>
</comment>
<proteinExistence type="inferred from homology"/>
<dbReference type="Gene3D" id="3.40.50.1980">
    <property type="entry name" value="Nitrogenase molybdenum iron protein domain"/>
    <property type="match status" value="2"/>
</dbReference>
<evidence type="ECO:0000256" key="3">
    <source>
        <dbReference type="ARBA" id="ARBA00022448"/>
    </source>
</evidence>
<comment type="subcellular location">
    <subcellularLocation>
        <location evidence="1">Cell envelope</location>
    </subcellularLocation>
</comment>
<dbReference type="Proteomes" id="UP000235836">
    <property type="component" value="Unassembled WGS sequence"/>
</dbReference>
<sequence>MNWLKRLVCCGLCVVSFPAMAACSEARQAAASAAAIAKVRPNWMGGTVEVTDNSGTKTVPLRPRKIAAFDLGISTLLDDLGVQSDFCTTPEEVARLEPDLVVMGAHSQYRPARIADISSGVAVVDLAPRPEKPLDEELVRQAQVLGKIFDREELADQLEDDFGAALKRARRAAKKNWTAAVIQVDDGKLVPLGKDGGKIFGPVMEMVGLTPVTMQDKPDVILVSEPSPLEQVGEYQSAIRQLDKDPTMKNVPAVKKGNIYVAPYSMPDGGTLTSYTEMFNELANHWSAIY</sequence>
<gene>
    <name evidence="7" type="ORF">CJ203_08680</name>
</gene>
<dbReference type="InterPro" id="IPR002491">
    <property type="entry name" value="ABC_transptr_periplasmic_BD"/>
</dbReference>
<keyword evidence="3" id="KW-0813">Transport</keyword>
<dbReference type="GO" id="GO:1901678">
    <property type="term" value="P:iron coordination entity transport"/>
    <property type="evidence" value="ECO:0007669"/>
    <property type="project" value="UniProtKB-ARBA"/>
</dbReference>
<evidence type="ECO:0000259" key="6">
    <source>
        <dbReference type="PROSITE" id="PS50983"/>
    </source>
</evidence>
<comment type="similarity">
    <text evidence="2">Belongs to the bacterial solute-binding protein 8 family.</text>
</comment>
<feature type="domain" description="Fe/B12 periplasmic-binding" evidence="6">
    <location>
        <begin position="27"/>
        <end position="290"/>
    </location>
</feature>
<keyword evidence="4 5" id="KW-0732">Signal</keyword>
<evidence type="ECO:0000256" key="2">
    <source>
        <dbReference type="ARBA" id="ARBA00008814"/>
    </source>
</evidence>
<protein>
    <recommendedName>
        <fullName evidence="6">Fe/B12 periplasmic-binding domain-containing protein</fullName>
    </recommendedName>
</protein>
<evidence type="ECO:0000256" key="4">
    <source>
        <dbReference type="ARBA" id="ARBA00022729"/>
    </source>
</evidence>
<dbReference type="PANTHER" id="PTHR30532">
    <property type="entry name" value="IRON III DICITRATE-BINDING PERIPLASMIC PROTEIN"/>
    <property type="match status" value="1"/>
</dbReference>